<evidence type="ECO:0000256" key="6">
    <source>
        <dbReference type="ARBA" id="ARBA00023136"/>
    </source>
</evidence>
<name>A0A6J6L228_9ZZZZ</name>
<evidence type="ECO:0000313" key="9">
    <source>
        <dbReference type="EMBL" id="CAB4655901.1"/>
    </source>
</evidence>
<dbReference type="InterPro" id="IPR000515">
    <property type="entry name" value="MetI-like"/>
</dbReference>
<dbReference type="InterPro" id="IPR035906">
    <property type="entry name" value="MetI-like_sf"/>
</dbReference>
<evidence type="ECO:0000259" key="8">
    <source>
        <dbReference type="PROSITE" id="PS50928"/>
    </source>
</evidence>
<protein>
    <submittedName>
        <fullName evidence="9">Unannotated protein</fullName>
    </submittedName>
</protein>
<comment type="subcellular location">
    <subcellularLocation>
        <location evidence="1">Cell membrane</location>
        <topology evidence="1">Multi-pass membrane protein</topology>
    </subcellularLocation>
</comment>
<reference evidence="9" key="1">
    <citation type="submission" date="2020-05" db="EMBL/GenBank/DDBJ databases">
        <authorList>
            <person name="Chiriac C."/>
            <person name="Salcher M."/>
            <person name="Ghai R."/>
            <person name="Kavagutti S V."/>
        </authorList>
    </citation>
    <scope>NUCLEOTIDE SEQUENCE</scope>
</reference>
<feature type="transmembrane region" description="Helical" evidence="7">
    <location>
        <begin position="98"/>
        <end position="122"/>
    </location>
</feature>
<dbReference type="EMBL" id="CAEZWO010000029">
    <property type="protein sequence ID" value="CAB4655901.1"/>
    <property type="molecule type" value="Genomic_DNA"/>
</dbReference>
<evidence type="ECO:0000256" key="7">
    <source>
        <dbReference type="SAM" id="Phobius"/>
    </source>
</evidence>
<sequence>MKPTSRLGVFILVAPAALIYGFAVLLPFFGTIGLSFLRWDGYASPTWAGFGNYTRALSDVIFRSTFAHVGIYIVATLIVEVLLGLLLAGFVSSLRRSAFYRVALFIPVMLPMVVIAVLWQAIYNSDYGILNAILGSIGLGSWQHIWLGETRTALLSICLVSGWVFSGFYMAIFSAALNRLPNDVIESARLDGSGELKLFTKIKVPMIRQVTSIAILICITGGLQGFDLFYVLTNGGPYHTTEVPTTFMVKTVFRDGEFGYGSALAVIVSIVGLLTAYLFNTWQKRTRIEVEY</sequence>
<feature type="transmembrane region" description="Helical" evidence="7">
    <location>
        <begin position="7"/>
        <end position="29"/>
    </location>
</feature>
<evidence type="ECO:0000256" key="2">
    <source>
        <dbReference type="ARBA" id="ARBA00022448"/>
    </source>
</evidence>
<dbReference type="Gene3D" id="1.10.3720.10">
    <property type="entry name" value="MetI-like"/>
    <property type="match status" value="1"/>
</dbReference>
<dbReference type="CDD" id="cd06261">
    <property type="entry name" value="TM_PBP2"/>
    <property type="match status" value="1"/>
</dbReference>
<evidence type="ECO:0000256" key="3">
    <source>
        <dbReference type="ARBA" id="ARBA00022475"/>
    </source>
</evidence>
<evidence type="ECO:0000256" key="5">
    <source>
        <dbReference type="ARBA" id="ARBA00022989"/>
    </source>
</evidence>
<keyword evidence="6 7" id="KW-0472">Membrane</keyword>
<dbReference type="GO" id="GO:0005886">
    <property type="term" value="C:plasma membrane"/>
    <property type="evidence" value="ECO:0007669"/>
    <property type="project" value="UniProtKB-SubCell"/>
</dbReference>
<evidence type="ECO:0000256" key="1">
    <source>
        <dbReference type="ARBA" id="ARBA00004651"/>
    </source>
</evidence>
<dbReference type="SUPFAM" id="SSF161098">
    <property type="entry name" value="MetI-like"/>
    <property type="match status" value="1"/>
</dbReference>
<organism evidence="9">
    <name type="scientific">freshwater metagenome</name>
    <dbReference type="NCBI Taxonomy" id="449393"/>
    <lineage>
        <taxon>unclassified sequences</taxon>
        <taxon>metagenomes</taxon>
        <taxon>ecological metagenomes</taxon>
    </lineage>
</organism>
<dbReference type="PANTHER" id="PTHR30193">
    <property type="entry name" value="ABC TRANSPORTER PERMEASE PROTEIN"/>
    <property type="match status" value="1"/>
</dbReference>
<evidence type="ECO:0000256" key="4">
    <source>
        <dbReference type="ARBA" id="ARBA00022692"/>
    </source>
</evidence>
<dbReference type="PANTHER" id="PTHR30193:SF37">
    <property type="entry name" value="INNER MEMBRANE ABC TRANSPORTER PERMEASE PROTEIN YCJO"/>
    <property type="match status" value="1"/>
</dbReference>
<dbReference type="Pfam" id="PF00528">
    <property type="entry name" value="BPD_transp_1"/>
    <property type="match status" value="1"/>
</dbReference>
<keyword evidence="4 7" id="KW-0812">Transmembrane</keyword>
<dbReference type="PROSITE" id="PS50928">
    <property type="entry name" value="ABC_TM1"/>
    <property type="match status" value="1"/>
</dbReference>
<proteinExistence type="predicted"/>
<feature type="domain" description="ABC transmembrane type-1" evidence="8">
    <location>
        <begin position="62"/>
        <end position="279"/>
    </location>
</feature>
<keyword evidence="2" id="KW-0813">Transport</keyword>
<keyword evidence="3" id="KW-1003">Cell membrane</keyword>
<dbReference type="InterPro" id="IPR051393">
    <property type="entry name" value="ABC_transporter_permease"/>
</dbReference>
<accession>A0A6J6L228</accession>
<feature type="transmembrane region" description="Helical" evidence="7">
    <location>
        <begin position="154"/>
        <end position="177"/>
    </location>
</feature>
<dbReference type="AlphaFoldDB" id="A0A6J6L228"/>
<keyword evidence="5 7" id="KW-1133">Transmembrane helix</keyword>
<feature type="transmembrane region" description="Helical" evidence="7">
    <location>
        <begin position="69"/>
        <end position="91"/>
    </location>
</feature>
<gene>
    <name evidence="9" type="ORF">UFOPK2254_00427</name>
</gene>
<dbReference type="GO" id="GO:0055085">
    <property type="term" value="P:transmembrane transport"/>
    <property type="evidence" value="ECO:0007669"/>
    <property type="project" value="InterPro"/>
</dbReference>
<feature type="transmembrane region" description="Helical" evidence="7">
    <location>
        <begin position="258"/>
        <end position="279"/>
    </location>
</feature>